<sequence length="308" mass="35191">MSNNEKKILENAMKKIDVPEEALTALETGSRQRNTWFRKSQYKWGEIIISSVVVVCLLFVGTLVWPKGEGKNKVNMSNASSAASGSAAGQNEQTTTNLHSTKYWKVQNEEKYFSFSEDKVRVIIHYFTQGTPRYTFKENQLDLFYETIDDNDQTIEEVHSYQVKKEGNNLVLEPTTAREKRVVLEPHHEEIFPYTEETIKKLKPAINPNLAGQSSWTSIIKGNNGENSTVIFDGTLCKEKIDGEERWLTATYEVEGNHLLINYGSYTVGKDMYWDGENIVLWPVSTTLPESNIEEFKEESVTILQPTK</sequence>
<dbReference type="STRING" id="155617.RV09_GL002683"/>
<keyword evidence="1" id="KW-0812">Transmembrane</keyword>
<protein>
    <submittedName>
        <fullName evidence="2">Uncharacterized protein</fullName>
    </submittedName>
</protein>
<dbReference type="Proteomes" id="UP000013781">
    <property type="component" value="Unassembled WGS sequence"/>
</dbReference>
<evidence type="ECO:0000313" key="4">
    <source>
        <dbReference type="Proteomes" id="UP000013781"/>
    </source>
</evidence>
<gene>
    <name evidence="3" type="ORF">I586_01908</name>
    <name evidence="2" type="ORF">UAY_01994</name>
</gene>
<dbReference type="eggNOG" id="ENOG503080T">
    <property type="taxonomic scope" value="Bacteria"/>
</dbReference>
<accession>R2QRQ7</accession>
<proteinExistence type="predicted"/>
<keyword evidence="1" id="KW-1133">Transmembrane helix</keyword>
<keyword evidence="5" id="KW-1185">Reference proteome</keyword>
<dbReference type="EMBL" id="AJAS01000015">
    <property type="protein sequence ID" value="EOH99217.1"/>
    <property type="molecule type" value="Genomic_DNA"/>
</dbReference>
<name>R2QRQ7_9ENTE</name>
<reference evidence="2 4" key="1">
    <citation type="submission" date="2013-02" db="EMBL/GenBank/DDBJ databases">
        <title>The Genome Sequence of Enterococcus moraviensis BAA-383.</title>
        <authorList>
            <consortium name="The Broad Institute Genome Sequencing Platform"/>
            <consortium name="The Broad Institute Genome Sequencing Center for Infectious Disease"/>
            <person name="Earl A.M."/>
            <person name="Gilmore M.S."/>
            <person name="Lebreton F."/>
            <person name="Walker B."/>
            <person name="Young S.K."/>
            <person name="Zeng Q."/>
            <person name="Gargeya S."/>
            <person name="Fitzgerald M."/>
            <person name="Haas B."/>
            <person name="Abouelleil A."/>
            <person name="Alvarado L."/>
            <person name="Arachchi H.M."/>
            <person name="Berlin A.M."/>
            <person name="Chapman S.B."/>
            <person name="Dewar J."/>
            <person name="Goldberg J."/>
            <person name="Griggs A."/>
            <person name="Gujja S."/>
            <person name="Hansen M."/>
            <person name="Howarth C."/>
            <person name="Imamovic A."/>
            <person name="Larimer J."/>
            <person name="McCowan C."/>
            <person name="Murphy C."/>
            <person name="Neiman D."/>
            <person name="Pearson M."/>
            <person name="Priest M."/>
            <person name="Roberts A."/>
            <person name="Saif S."/>
            <person name="Shea T."/>
            <person name="Sisk P."/>
            <person name="Sykes S."/>
            <person name="Wortman J."/>
            <person name="Nusbaum C."/>
            <person name="Birren B."/>
        </authorList>
    </citation>
    <scope>NUCLEOTIDE SEQUENCE [LARGE SCALE GENOMIC DNA]</scope>
    <source>
        <strain evidence="2 4">ATCC BAA-383</strain>
    </source>
</reference>
<evidence type="ECO:0000313" key="3">
    <source>
        <dbReference type="EMBL" id="EOT72100.1"/>
    </source>
</evidence>
<dbReference type="PATRIC" id="fig|1158609.3.peg.1943"/>
<feature type="transmembrane region" description="Helical" evidence="1">
    <location>
        <begin position="47"/>
        <end position="65"/>
    </location>
</feature>
<evidence type="ECO:0000313" key="5">
    <source>
        <dbReference type="Proteomes" id="UP000014157"/>
    </source>
</evidence>
<reference evidence="3 5" key="2">
    <citation type="submission" date="2013-03" db="EMBL/GenBank/DDBJ databases">
        <title>The Genome Sequence of Enterococcus moraviensis BAA-383 (PacBio/Illumina hybrid assembly).</title>
        <authorList>
            <consortium name="The Broad Institute Genomics Platform"/>
            <consortium name="The Broad Institute Genome Sequencing Center for Infectious Disease"/>
            <person name="Earl A."/>
            <person name="Russ C."/>
            <person name="Gilmore M."/>
            <person name="Surin D."/>
            <person name="Walker B."/>
            <person name="Young S."/>
            <person name="Zeng Q."/>
            <person name="Gargeya S."/>
            <person name="Fitzgerald M."/>
            <person name="Haas B."/>
            <person name="Abouelleil A."/>
            <person name="Allen A.W."/>
            <person name="Alvarado L."/>
            <person name="Arachchi H.M."/>
            <person name="Berlin A.M."/>
            <person name="Chapman S.B."/>
            <person name="Gainer-Dewar J."/>
            <person name="Goldberg J."/>
            <person name="Griggs A."/>
            <person name="Gujja S."/>
            <person name="Hansen M."/>
            <person name="Howarth C."/>
            <person name="Imamovic A."/>
            <person name="Ireland A."/>
            <person name="Larimer J."/>
            <person name="McCowan C."/>
            <person name="Murphy C."/>
            <person name="Pearson M."/>
            <person name="Poon T.W."/>
            <person name="Priest M."/>
            <person name="Roberts A."/>
            <person name="Saif S."/>
            <person name="Shea T."/>
            <person name="Sisk P."/>
            <person name="Sykes S."/>
            <person name="Wortman J."/>
            <person name="Nusbaum C."/>
            <person name="Birren B."/>
        </authorList>
    </citation>
    <scope>NUCLEOTIDE SEQUENCE [LARGE SCALE GENOMIC DNA]</scope>
    <source>
        <strain evidence="3 5">ATCC BAA-383</strain>
    </source>
</reference>
<dbReference type="Proteomes" id="UP000014157">
    <property type="component" value="Unassembled WGS sequence"/>
</dbReference>
<keyword evidence="1" id="KW-0472">Membrane</keyword>
<evidence type="ECO:0000256" key="1">
    <source>
        <dbReference type="SAM" id="Phobius"/>
    </source>
</evidence>
<organism evidence="2 4">
    <name type="scientific">Enterococcus moraviensis ATCC BAA-383</name>
    <dbReference type="NCBI Taxonomy" id="1158609"/>
    <lineage>
        <taxon>Bacteria</taxon>
        <taxon>Bacillati</taxon>
        <taxon>Bacillota</taxon>
        <taxon>Bacilli</taxon>
        <taxon>Lactobacillales</taxon>
        <taxon>Enterococcaceae</taxon>
        <taxon>Enterococcus</taxon>
    </lineage>
</organism>
<dbReference type="HOGENOM" id="CLU_902363_0_0_9"/>
<dbReference type="RefSeq" id="WP_010765364.1">
    <property type="nucleotide sequence ID" value="NZ_ASWB01000002.1"/>
</dbReference>
<dbReference type="AlphaFoldDB" id="R2QRQ7"/>
<evidence type="ECO:0000313" key="2">
    <source>
        <dbReference type="EMBL" id="EOH99217.1"/>
    </source>
</evidence>
<dbReference type="EMBL" id="ASWB01000002">
    <property type="protein sequence ID" value="EOT72100.1"/>
    <property type="molecule type" value="Genomic_DNA"/>
</dbReference>
<dbReference type="OrthoDB" id="2179700at2"/>
<comment type="caution">
    <text evidence="2">The sequence shown here is derived from an EMBL/GenBank/DDBJ whole genome shotgun (WGS) entry which is preliminary data.</text>
</comment>